<evidence type="ECO:0000259" key="11">
    <source>
        <dbReference type="PROSITE" id="PS50051"/>
    </source>
</evidence>
<keyword evidence="6" id="KW-0067">ATP-binding</keyword>
<dbReference type="GO" id="GO:0003677">
    <property type="term" value="F:DNA binding"/>
    <property type="evidence" value="ECO:0007669"/>
    <property type="project" value="UniProtKB-KW"/>
</dbReference>
<dbReference type="PRINTS" id="PR01657">
    <property type="entry name" value="MCMFAMILY"/>
</dbReference>
<name>A0ABD3D8D0_9LAMI</name>
<feature type="region of interest" description="Disordered" evidence="10">
    <location>
        <begin position="307"/>
        <end position="355"/>
    </location>
</feature>
<dbReference type="Gene3D" id="3.40.50.300">
    <property type="entry name" value="P-loop containing nucleotide triphosphate hydrolases"/>
    <property type="match status" value="1"/>
</dbReference>
<feature type="compositionally biased region" description="Polar residues" evidence="10">
    <location>
        <begin position="310"/>
        <end position="338"/>
    </location>
</feature>
<feature type="domain" description="MCM C-terminal AAA(+) ATPase" evidence="11">
    <location>
        <begin position="1"/>
        <end position="60"/>
    </location>
</feature>
<dbReference type="AlphaFoldDB" id="A0ABD3D8D0"/>
<comment type="caution">
    <text evidence="12">The sequence shown here is derived from an EMBL/GenBank/DDBJ whole genome shotgun (WGS) entry which is preliminary data.</text>
</comment>
<keyword evidence="2" id="KW-0645">Protease</keyword>
<dbReference type="InterPro" id="IPR036590">
    <property type="entry name" value="SRAP-like"/>
</dbReference>
<keyword evidence="3" id="KW-0547">Nucleotide-binding</keyword>
<dbReference type="SUPFAM" id="SSF143081">
    <property type="entry name" value="BB1717-like"/>
    <property type="match status" value="1"/>
</dbReference>
<dbReference type="InterPro" id="IPR001208">
    <property type="entry name" value="MCM_dom"/>
</dbReference>
<keyword evidence="9" id="KW-0456">Lyase</keyword>
<dbReference type="SUPFAM" id="SSF52540">
    <property type="entry name" value="P-loop containing nucleoside triphosphate hydrolases"/>
    <property type="match status" value="1"/>
</dbReference>
<evidence type="ECO:0000256" key="9">
    <source>
        <dbReference type="ARBA" id="ARBA00023239"/>
    </source>
</evidence>
<evidence type="ECO:0000256" key="1">
    <source>
        <dbReference type="ARBA" id="ARBA00008136"/>
    </source>
</evidence>
<dbReference type="PROSITE" id="PS50051">
    <property type="entry name" value="MCM_2"/>
    <property type="match status" value="1"/>
</dbReference>
<dbReference type="PANTHER" id="PTHR13604:SF0">
    <property type="entry name" value="ABASIC SITE PROCESSING PROTEIN HMCES"/>
    <property type="match status" value="1"/>
</dbReference>
<evidence type="ECO:0000256" key="3">
    <source>
        <dbReference type="ARBA" id="ARBA00022741"/>
    </source>
</evidence>
<evidence type="ECO:0000256" key="4">
    <source>
        <dbReference type="ARBA" id="ARBA00022763"/>
    </source>
</evidence>
<dbReference type="EMBL" id="JAVIJP010000019">
    <property type="protein sequence ID" value="KAL3638468.1"/>
    <property type="molecule type" value="Genomic_DNA"/>
</dbReference>
<keyword evidence="7" id="KW-0190">Covalent protein-DNA linkage</keyword>
<dbReference type="GO" id="GO:0006974">
    <property type="term" value="P:DNA damage response"/>
    <property type="evidence" value="ECO:0007669"/>
    <property type="project" value="UniProtKB-KW"/>
</dbReference>
<organism evidence="12 13">
    <name type="scientific">Castilleja foliolosa</name>
    <dbReference type="NCBI Taxonomy" id="1961234"/>
    <lineage>
        <taxon>Eukaryota</taxon>
        <taxon>Viridiplantae</taxon>
        <taxon>Streptophyta</taxon>
        <taxon>Embryophyta</taxon>
        <taxon>Tracheophyta</taxon>
        <taxon>Spermatophyta</taxon>
        <taxon>Magnoliopsida</taxon>
        <taxon>eudicotyledons</taxon>
        <taxon>Gunneridae</taxon>
        <taxon>Pentapetalae</taxon>
        <taxon>asterids</taxon>
        <taxon>lamiids</taxon>
        <taxon>Lamiales</taxon>
        <taxon>Orobanchaceae</taxon>
        <taxon>Pedicularideae</taxon>
        <taxon>Castillejinae</taxon>
        <taxon>Castilleja</taxon>
    </lineage>
</organism>
<dbReference type="Pfam" id="PF00493">
    <property type="entry name" value="MCM"/>
    <property type="match status" value="1"/>
</dbReference>
<sequence length="355" mass="40276">MVLADRGVFCIDEFDKMNDQDRVAIHEVMGQQTVTIAKAGIHASLNARCGVVAAANPIYGISSRKFTCEARITRIHENRGWFYVLCSKCSNKLYQELNNDDVVFVCKDDDDVVPNFRYRPSYNVAPGFNVPVVRSDDEGDTNGVVLHCMKWGLIPSFTKKTEKIDHFRMFNARSESIREKASFRRLIPKNRCLVSFEGFYEWKKDGSKKQPYHVHFKDGRPMVFAALYDSWKNSEDATGRVEAVFFNESMQMILNISCKDMVTKYGQPTNPRDVPEILKTIVDTPRLLHLTLKNDDQIVVNNVTDVAESSDIQSTETATEASAFSPTTPLPKPNTSKRQLLETPDAGTEKRQRNA</sequence>
<dbReference type="InterPro" id="IPR027417">
    <property type="entry name" value="P-loop_NTPase"/>
</dbReference>
<evidence type="ECO:0000256" key="8">
    <source>
        <dbReference type="ARBA" id="ARBA00023125"/>
    </source>
</evidence>
<dbReference type="Pfam" id="PF02586">
    <property type="entry name" value="SRAP"/>
    <property type="match status" value="1"/>
</dbReference>
<keyword evidence="4" id="KW-0227">DNA damage</keyword>
<dbReference type="Proteomes" id="UP001632038">
    <property type="component" value="Unassembled WGS sequence"/>
</dbReference>
<dbReference type="GO" id="GO:0008233">
    <property type="term" value="F:peptidase activity"/>
    <property type="evidence" value="ECO:0007669"/>
    <property type="project" value="UniProtKB-KW"/>
</dbReference>
<evidence type="ECO:0000256" key="5">
    <source>
        <dbReference type="ARBA" id="ARBA00022801"/>
    </source>
</evidence>
<keyword evidence="13" id="KW-1185">Reference proteome</keyword>
<gene>
    <name evidence="12" type="ORF">CASFOL_017839</name>
</gene>
<dbReference type="InterPro" id="IPR003738">
    <property type="entry name" value="SRAP"/>
</dbReference>
<keyword evidence="5" id="KW-0378">Hydrolase</keyword>
<accession>A0ABD3D8D0</accession>
<keyword evidence="8" id="KW-0238">DNA-binding</keyword>
<proteinExistence type="inferred from homology"/>
<evidence type="ECO:0000313" key="12">
    <source>
        <dbReference type="EMBL" id="KAL3638468.1"/>
    </source>
</evidence>
<dbReference type="GO" id="GO:0006508">
    <property type="term" value="P:proteolysis"/>
    <property type="evidence" value="ECO:0007669"/>
    <property type="project" value="UniProtKB-KW"/>
</dbReference>
<evidence type="ECO:0000313" key="13">
    <source>
        <dbReference type="Proteomes" id="UP001632038"/>
    </source>
</evidence>
<dbReference type="Gene3D" id="3.90.1680.10">
    <property type="entry name" value="SOS response associated peptidase-like"/>
    <property type="match status" value="1"/>
</dbReference>
<evidence type="ECO:0000256" key="2">
    <source>
        <dbReference type="ARBA" id="ARBA00022670"/>
    </source>
</evidence>
<dbReference type="GO" id="GO:0016829">
    <property type="term" value="F:lyase activity"/>
    <property type="evidence" value="ECO:0007669"/>
    <property type="project" value="UniProtKB-KW"/>
</dbReference>
<comment type="similarity">
    <text evidence="1">Belongs to the SOS response-associated peptidase family.</text>
</comment>
<dbReference type="PANTHER" id="PTHR13604">
    <property type="entry name" value="DC12-RELATED"/>
    <property type="match status" value="1"/>
</dbReference>
<protein>
    <recommendedName>
        <fullName evidence="11">MCM C-terminal AAA(+) ATPase domain-containing protein</fullName>
    </recommendedName>
</protein>
<reference evidence="13" key="1">
    <citation type="journal article" date="2024" name="IScience">
        <title>Strigolactones Initiate the Formation of Haustorium-like Structures in Castilleja.</title>
        <authorList>
            <person name="Buerger M."/>
            <person name="Peterson D."/>
            <person name="Chory J."/>
        </authorList>
    </citation>
    <scope>NUCLEOTIDE SEQUENCE [LARGE SCALE GENOMIC DNA]</scope>
</reference>
<dbReference type="GO" id="GO:0005524">
    <property type="term" value="F:ATP binding"/>
    <property type="evidence" value="ECO:0007669"/>
    <property type="project" value="UniProtKB-KW"/>
</dbReference>
<evidence type="ECO:0000256" key="6">
    <source>
        <dbReference type="ARBA" id="ARBA00022840"/>
    </source>
</evidence>
<evidence type="ECO:0000256" key="7">
    <source>
        <dbReference type="ARBA" id="ARBA00023124"/>
    </source>
</evidence>
<evidence type="ECO:0000256" key="10">
    <source>
        <dbReference type="SAM" id="MobiDB-lite"/>
    </source>
</evidence>